<evidence type="ECO:0000256" key="1">
    <source>
        <dbReference type="SAM" id="MobiDB-lite"/>
    </source>
</evidence>
<dbReference type="HOGENOM" id="CLU_3050200_0_0_1"/>
<accession>T0JXB1</accession>
<feature type="region of interest" description="Disordered" evidence="1">
    <location>
        <begin position="1"/>
        <end position="27"/>
    </location>
</feature>
<sequence>MVKTRETGSWHRTTKSNVDSSPPALDLEWPGLASPYPALPSHTMPALSMGVYER</sequence>
<dbReference type="EMBL" id="AMYD01002821">
    <property type="protein sequence ID" value="EQB47802.1"/>
    <property type="molecule type" value="Genomic_DNA"/>
</dbReference>
<evidence type="ECO:0000313" key="3">
    <source>
        <dbReference type="Proteomes" id="UP000015530"/>
    </source>
</evidence>
<proteinExistence type="predicted"/>
<gene>
    <name evidence="2" type="ORF">CGLO_13026</name>
</gene>
<evidence type="ECO:0000313" key="2">
    <source>
        <dbReference type="EMBL" id="EQB47802.1"/>
    </source>
</evidence>
<reference evidence="3" key="1">
    <citation type="journal article" date="2013" name="Mol. Plant Microbe Interact.">
        <title>Global aspects of pacC regulation of pathogenicity genes in Colletotrichum gloeosporioides as revealed by transcriptome analysis.</title>
        <authorList>
            <person name="Alkan N."/>
            <person name="Meng X."/>
            <person name="Friedlander G."/>
            <person name="Reuveni E."/>
            <person name="Sukno S."/>
            <person name="Sherman A."/>
            <person name="Thon M."/>
            <person name="Fluhr R."/>
            <person name="Prusky D."/>
        </authorList>
    </citation>
    <scope>NUCLEOTIDE SEQUENCE [LARGE SCALE GENOMIC DNA]</scope>
    <source>
        <strain evidence="3">Cg-14</strain>
    </source>
</reference>
<dbReference type="Proteomes" id="UP000015530">
    <property type="component" value="Unassembled WGS sequence"/>
</dbReference>
<organism evidence="2 3">
    <name type="scientific">Colletotrichum gloeosporioides (strain Cg-14)</name>
    <name type="common">Anthracnose fungus</name>
    <name type="synonym">Glomerella cingulata</name>
    <dbReference type="NCBI Taxonomy" id="1237896"/>
    <lineage>
        <taxon>Eukaryota</taxon>
        <taxon>Fungi</taxon>
        <taxon>Dikarya</taxon>
        <taxon>Ascomycota</taxon>
        <taxon>Pezizomycotina</taxon>
        <taxon>Sordariomycetes</taxon>
        <taxon>Hypocreomycetidae</taxon>
        <taxon>Glomerellales</taxon>
        <taxon>Glomerellaceae</taxon>
        <taxon>Colletotrichum</taxon>
        <taxon>Colletotrichum gloeosporioides species complex</taxon>
    </lineage>
</organism>
<protein>
    <submittedName>
        <fullName evidence="2">Uncharacterized protein</fullName>
    </submittedName>
</protein>
<dbReference type="AlphaFoldDB" id="T0JXB1"/>
<comment type="caution">
    <text evidence="2">The sequence shown here is derived from an EMBL/GenBank/DDBJ whole genome shotgun (WGS) entry which is preliminary data.</text>
</comment>
<name>T0JXB1_COLGC</name>